<name>A0ACB9DJJ5_ARCLA</name>
<reference evidence="1 2" key="2">
    <citation type="journal article" date="2022" name="Mol. Ecol. Resour.">
        <title>The genomes of chicory, endive, great burdock and yacon provide insights into Asteraceae paleo-polyploidization history and plant inulin production.</title>
        <authorList>
            <person name="Fan W."/>
            <person name="Wang S."/>
            <person name="Wang H."/>
            <person name="Wang A."/>
            <person name="Jiang F."/>
            <person name="Liu H."/>
            <person name="Zhao H."/>
            <person name="Xu D."/>
            <person name="Zhang Y."/>
        </authorList>
    </citation>
    <scope>NUCLEOTIDE SEQUENCE [LARGE SCALE GENOMIC DNA]</scope>
    <source>
        <strain evidence="2">cv. Niubang</strain>
    </source>
</reference>
<sequence>MDRNLEIESSAAKFTLENRESRSDGVFSASGFGVGVCYVKGRKSFMEYTHTIVSSSNADKGFFGVYDGHGGSKAAEFVVKNLHSNVFEMLDKCLENTITEEVVKVVFIKTDDEFLKQNSISEAKQGEHCIIDCNSNVKHVL</sequence>
<dbReference type="EMBL" id="CM042049">
    <property type="protein sequence ID" value="KAI3746660.1"/>
    <property type="molecule type" value="Genomic_DNA"/>
</dbReference>
<reference evidence="2" key="1">
    <citation type="journal article" date="2022" name="Mol. Ecol. Resour.">
        <title>The genomes of chicory, endive, great burdock and yacon provide insights into Asteraceae palaeo-polyploidization history and plant inulin production.</title>
        <authorList>
            <person name="Fan W."/>
            <person name="Wang S."/>
            <person name="Wang H."/>
            <person name="Wang A."/>
            <person name="Jiang F."/>
            <person name="Liu H."/>
            <person name="Zhao H."/>
            <person name="Xu D."/>
            <person name="Zhang Y."/>
        </authorList>
    </citation>
    <scope>NUCLEOTIDE SEQUENCE [LARGE SCALE GENOMIC DNA]</scope>
    <source>
        <strain evidence="2">cv. Niubang</strain>
    </source>
</reference>
<comment type="caution">
    <text evidence="1">The sequence shown here is derived from an EMBL/GenBank/DDBJ whole genome shotgun (WGS) entry which is preliminary data.</text>
</comment>
<keyword evidence="2" id="KW-1185">Reference proteome</keyword>
<organism evidence="1 2">
    <name type="scientific">Arctium lappa</name>
    <name type="common">Greater burdock</name>
    <name type="synonym">Lappa major</name>
    <dbReference type="NCBI Taxonomy" id="4217"/>
    <lineage>
        <taxon>Eukaryota</taxon>
        <taxon>Viridiplantae</taxon>
        <taxon>Streptophyta</taxon>
        <taxon>Embryophyta</taxon>
        <taxon>Tracheophyta</taxon>
        <taxon>Spermatophyta</taxon>
        <taxon>Magnoliopsida</taxon>
        <taxon>eudicotyledons</taxon>
        <taxon>Gunneridae</taxon>
        <taxon>Pentapetalae</taxon>
        <taxon>asterids</taxon>
        <taxon>campanulids</taxon>
        <taxon>Asterales</taxon>
        <taxon>Asteraceae</taxon>
        <taxon>Carduoideae</taxon>
        <taxon>Cardueae</taxon>
        <taxon>Arctiinae</taxon>
        <taxon>Arctium</taxon>
    </lineage>
</organism>
<protein>
    <submittedName>
        <fullName evidence="1">Uncharacterized protein</fullName>
    </submittedName>
</protein>
<dbReference type="Proteomes" id="UP001055879">
    <property type="component" value="Linkage Group LG03"/>
</dbReference>
<evidence type="ECO:0000313" key="2">
    <source>
        <dbReference type="Proteomes" id="UP001055879"/>
    </source>
</evidence>
<proteinExistence type="predicted"/>
<gene>
    <name evidence="1" type="ORF">L6452_09099</name>
</gene>
<accession>A0ACB9DJJ5</accession>
<evidence type="ECO:0000313" key="1">
    <source>
        <dbReference type="EMBL" id="KAI3746660.1"/>
    </source>
</evidence>